<dbReference type="SUPFAM" id="SSF56784">
    <property type="entry name" value="HAD-like"/>
    <property type="match status" value="1"/>
</dbReference>
<evidence type="ECO:0000256" key="4">
    <source>
        <dbReference type="ARBA" id="ARBA00022989"/>
    </source>
</evidence>
<dbReference type="RefSeq" id="WP_201156020.1">
    <property type="nucleotide sequence ID" value="NZ_NHSD01000118.1"/>
</dbReference>
<feature type="transmembrane region" description="Helical" evidence="6">
    <location>
        <begin position="428"/>
        <end position="445"/>
    </location>
</feature>
<keyword evidence="5 6" id="KW-0472">Membrane</keyword>
<feature type="transmembrane region" description="Helical" evidence="6">
    <location>
        <begin position="267"/>
        <end position="285"/>
    </location>
</feature>
<dbReference type="PANTHER" id="PTHR11048">
    <property type="entry name" value="PRENYLTRANSFERASES"/>
    <property type="match status" value="1"/>
</dbReference>
<dbReference type="NCBIfam" id="NF006088">
    <property type="entry name" value="PRK08238.1"/>
    <property type="match status" value="1"/>
</dbReference>
<dbReference type="Pfam" id="PF12710">
    <property type="entry name" value="HAD"/>
    <property type="match status" value="1"/>
</dbReference>
<feature type="transmembrane region" description="Helical" evidence="6">
    <location>
        <begin position="394"/>
        <end position="416"/>
    </location>
</feature>
<dbReference type="Pfam" id="PF01040">
    <property type="entry name" value="UbiA"/>
    <property type="match status" value="1"/>
</dbReference>
<dbReference type="InterPro" id="IPR000537">
    <property type="entry name" value="UbiA_prenyltransferase"/>
</dbReference>
<dbReference type="EMBL" id="NHSD01000118">
    <property type="protein sequence ID" value="MBK5926324.1"/>
    <property type="molecule type" value="Genomic_DNA"/>
</dbReference>
<feature type="transmembrane region" description="Helical" evidence="6">
    <location>
        <begin position="291"/>
        <end position="309"/>
    </location>
</feature>
<feature type="transmembrane region" description="Helical" evidence="6">
    <location>
        <begin position="227"/>
        <end position="247"/>
    </location>
</feature>
<comment type="subcellular location">
    <subcellularLocation>
        <location evidence="1">Membrane</location>
        <topology evidence="1">Multi-pass membrane protein</topology>
    </subcellularLocation>
</comment>
<evidence type="ECO:0000313" key="8">
    <source>
        <dbReference type="Proteomes" id="UP000706333"/>
    </source>
</evidence>
<dbReference type="InterPro" id="IPR036412">
    <property type="entry name" value="HAD-like_sf"/>
</dbReference>
<protein>
    <submittedName>
        <fullName evidence="7">Prenyltransferase</fullName>
    </submittedName>
</protein>
<feature type="transmembrane region" description="Helical" evidence="6">
    <location>
        <begin position="347"/>
        <end position="365"/>
    </location>
</feature>
<dbReference type="CDD" id="cd13963">
    <property type="entry name" value="PT_UbiA_2"/>
    <property type="match status" value="1"/>
</dbReference>
<dbReference type="GO" id="GO:0005886">
    <property type="term" value="C:plasma membrane"/>
    <property type="evidence" value="ECO:0007669"/>
    <property type="project" value="TreeGrafter"/>
</dbReference>
<keyword evidence="2" id="KW-1003">Cell membrane</keyword>
<keyword evidence="3 6" id="KW-0812">Transmembrane</keyword>
<dbReference type="InterPro" id="IPR039653">
    <property type="entry name" value="Prenyltransferase"/>
</dbReference>
<evidence type="ECO:0000256" key="5">
    <source>
        <dbReference type="ARBA" id="ARBA00023136"/>
    </source>
</evidence>
<organism evidence="7 8">
    <name type="scientific">Rhodobaculum claviforme</name>
    <dbReference type="NCBI Taxonomy" id="1549854"/>
    <lineage>
        <taxon>Bacteria</taxon>
        <taxon>Pseudomonadati</taxon>
        <taxon>Pseudomonadota</taxon>
        <taxon>Alphaproteobacteria</taxon>
        <taxon>Rhodobacterales</taxon>
        <taxon>Paracoccaceae</taxon>
        <taxon>Rhodobaculum</taxon>
    </lineage>
</organism>
<keyword evidence="4 6" id="KW-1133">Transmembrane helix</keyword>
<dbReference type="CDD" id="cd07519">
    <property type="entry name" value="HAD_PTase"/>
    <property type="match status" value="1"/>
</dbReference>
<sequence length="483" mass="51820">MINGPVLVVDLDGTLLRSDMLLESFWSATARDPRAPFRAGMALLRGGRAALKDRLACDGPVDSRGLPYDAEVLDHVRNWRAAGGRTALVTASSQRLADQIAAHLDIFDEVHGSDGTTNLKGARKAAFLRDRFGEGGFDYIGDAEADLPVWEAARRAITVTPRAQLRRKVEARLAVRQDAAADTVTHLAAAPVAASAWARALRPHQWLKNALVLVPMLAAHQLTGATVAQSLLAFAVFSLVASSVYLLNDLLDLSADRAHPRKRLRPLASGALPLGHGTLLAPVLLLAGLGLALPLGAEFVLVMVVYYVATLAYSLSLKRKLIIDISLLAGLYTLRIAAGAAATGIELSVWLLAFSIFFFFSLAAVKRQAELVDAAASGTAKAHGRGYQVADLPLVSTMAIASGYMSVLVMALYIYSPEVRALYARPEALWGICLVLLYWVSRMAMVTHRGLMHDDPIVFAVRDRVSLICLGLIMAFGVGGTLL</sequence>
<dbReference type="InterPro" id="IPR044878">
    <property type="entry name" value="UbiA_sf"/>
</dbReference>
<comment type="caution">
    <text evidence="7">The sequence shown here is derived from an EMBL/GenBank/DDBJ whole genome shotgun (WGS) entry which is preliminary data.</text>
</comment>
<dbReference type="GO" id="GO:0016765">
    <property type="term" value="F:transferase activity, transferring alkyl or aryl (other than methyl) groups"/>
    <property type="evidence" value="ECO:0007669"/>
    <property type="project" value="InterPro"/>
</dbReference>
<dbReference type="Gene3D" id="1.10.357.140">
    <property type="entry name" value="UbiA prenyltransferase"/>
    <property type="match status" value="1"/>
</dbReference>
<accession>A0A934WHY0</accession>
<dbReference type="PANTHER" id="PTHR11048:SF5">
    <property type="entry name" value="DECAPRENYL-PHOSPHATE PHOSPHORIBOSYLTRANSFERASE"/>
    <property type="match status" value="1"/>
</dbReference>
<dbReference type="GO" id="GO:0009247">
    <property type="term" value="P:glycolipid biosynthetic process"/>
    <property type="evidence" value="ECO:0007669"/>
    <property type="project" value="TreeGrafter"/>
</dbReference>
<dbReference type="AlphaFoldDB" id="A0A934WHY0"/>
<reference evidence="7" key="1">
    <citation type="submission" date="2017-05" db="EMBL/GenBank/DDBJ databases">
        <authorList>
            <person name="Imhoff J.F."/>
            <person name="Rahn T."/>
            <person name="Kuenzel S."/>
            <person name="Neulinger S.C."/>
        </authorList>
    </citation>
    <scope>NUCLEOTIDE SEQUENCE</scope>
    <source>
        <strain evidence="7">LMG 28126</strain>
    </source>
</reference>
<evidence type="ECO:0000256" key="3">
    <source>
        <dbReference type="ARBA" id="ARBA00022692"/>
    </source>
</evidence>
<dbReference type="InterPro" id="IPR023214">
    <property type="entry name" value="HAD_sf"/>
</dbReference>
<dbReference type="Gene3D" id="3.40.50.1000">
    <property type="entry name" value="HAD superfamily/HAD-like"/>
    <property type="match status" value="1"/>
</dbReference>
<keyword evidence="8" id="KW-1185">Reference proteome</keyword>
<name>A0A934WHY0_9RHOB</name>
<evidence type="ECO:0000256" key="2">
    <source>
        <dbReference type="ARBA" id="ARBA00022475"/>
    </source>
</evidence>
<proteinExistence type="predicted"/>
<dbReference type="Proteomes" id="UP000706333">
    <property type="component" value="Unassembled WGS sequence"/>
</dbReference>
<evidence type="ECO:0000256" key="1">
    <source>
        <dbReference type="ARBA" id="ARBA00004141"/>
    </source>
</evidence>
<evidence type="ECO:0000313" key="7">
    <source>
        <dbReference type="EMBL" id="MBK5926324.1"/>
    </source>
</evidence>
<gene>
    <name evidence="7" type="ORF">CCR87_02970</name>
</gene>
<feature type="transmembrane region" description="Helical" evidence="6">
    <location>
        <begin position="465"/>
        <end position="482"/>
    </location>
</feature>
<evidence type="ECO:0000256" key="6">
    <source>
        <dbReference type="SAM" id="Phobius"/>
    </source>
</evidence>
<reference evidence="7" key="2">
    <citation type="journal article" date="2020" name="Microorganisms">
        <title>Osmotic Adaptation and Compatible Solute Biosynthesis of Phototrophic Bacteria as Revealed from Genome Analyses.</title>
        <authorList>
            <person name="Imhoff J.F."/>
            <person name="Rahn T."/>
            <person name="Kunzel S."/>
            <person name="Keller A."/>
            <person name="Neulinger S.C."/>
        </authorList>
    </citation>
    <scope>NUCLEOTIDE SEQUENCE</scope>
    <source>
        <strain evidence="7">LMG 28126</strain>
    </source>
</reference>